<evidence type="ECO:0000256" key="1">
    <source>
        <dbReference type="ARBA" id="ARBA00022729"/>
    </source>
</evidence>
<dbReference type="Gene3D" id="3.40.190.10">
    <property type="entry name" value="Periplasmic binding protein-like II"/>
    <property type="match status" value="2"/>
</dbReference>
<gene>
    <name evidence="2" type="ordered locus">Ethha_2093</name>
</gene>
<keyword evidence="3" id="KW-1185">Reference proteome</keyword>
<dbReference type="EMBL" id="CP002400">
    <property type="protein sequence ID" value="ADU27610.1"/>
    <property type="molecule type" value="Genomic_DNA"/>
</dbReference>
<evidence type="ECO:0000313" key="3">
    <source>
        <dbReference type="Proteomes" id="UP000001551"/>
    </source>
</evidence>
<protein>
    <submittedName>
        <fullName evidence="2">ABC-type Fe3+ transport system periplasmic component-like protein</fullName>
    </submittedName>
</protein>
<evidence type="ECO:0000313" key="2">
    <source>
        <dbReference type="EMBL" id="ADU27610.1"/>
    </source>
</evidence>
<sequence length="328" mass="37132">MSSTQSAVQVEDYAVGGLSFFGLLPCPVKVPFEDRFRTFARRTFTEQGRRLAYYIEGNANHHVPFRDYLNTVEDPDRLPDILLAPGYNMFFEKNFQQRFVRTGVFSDCLAYEPSLLENGLRDPGGNYSLLAMNTLVIMADETRAPFVPESWDDLLDERLEKQLGVRGDGKSFCDALLTYFDKHYGEDGIRRLARSVQEGMHPAQAVVQLTRPKPGQPSVYVVPYFYARTVQNPNARIIWPKEGALLNPVFLMVKTGKAGEHKEILEFLTGPETAAAFNCAGLFSTCAGADQTLLKDRTYHWIGWEYLSNPDIGDVLAGLNPLFLRYYR</sequence>
<dbReference type="STRING" id="663278.Ethha_2093"/>
<proteinExistence type="predicted"/>
<dbReference type="Pfam" id="PF13343">
    <property type="entry name" value="SBP_bac_6"/>
    <property type="match status" value="1"/>
</dbReference>
<dbReference type="PANTHER" id="PTHR30006:SF2">
    <property type="entry name" value="ABC TRANSPORTER SUBSTRATE-BINDING PROTEIN"/>
    <property type="match status" value="1"/>
</dbReference>
<dbReference type="KEGG" id="eha:Ethha_2093"/>
<dbReference type="eggNOG" id="COG1840">
    <property type="taxonomic scope" value="Bacteria"/>
</dbReference>
<dbReference type="SUPFAM" id="SSF53850">
    <property type="entry name" value="Periplasmic binding protein-like II"/>
    <property type="match status" value="1"/>
</dbReference>
<accession>E6U3L0</accession>
<reference evidence="2 3" key="1">
    <citation type="submission" date="2010-12" db="EMBL/GenBank/DDBJ databases">
        <title>Complete sequence of Ethanoligenens harbinense YUAN-3.</title>
        <authorList>
            <person name="Lucas S."/>
            <person name="Copeland A."/>
            <person name="Lapidus A."/>
            <person name="Cheng J.-F."/>
            <person name="Bruce D."/>
            <person name="Goodwin L."/>
            <person name="Pitluck S."/>
            <person name="Chertkov O."/>
            <person name="Misra M."/>
            <person name="Detter J.C."/>
            <person name="Han C."/>
            <person name="Tapia R."/>
            <person name="Land M."/>
            <person name="Hauser L."/>
            <person name="Jeffries C."/>
            <person name="Kyrpides N."/>
            <person name="Ivanova N."/>
            <person name="Mikhailova N."/>
            <person name="Wang A."/>
            <person name="Mouttaki H."/>
            <person name="He Z."/>
            <person name="Zhou J."/>
            <person name="Hemme C.L."/>
            <person name="Woyke T."/>
        </authorList>
    </citation>
    <scope>NUCLEOTIDE SEQUENCE [LARGE SCALE GENOMIC DNA]</scope>
    <source>
        <strain evidence="3">DSM 18485 / JCM 12961 / CGMCC 1.5033 / YUAN-3</strain>
    </source>
</reference>
<dbReference type="HOGENOM" id="CLU_055408_0_0_9"/>
<keyword evidence="1" id="KW-0732">Signal</keyword>
<name>E6U3L0_ETHHY</name>
<dbReference type="PANTHER" id="PTHR30006">
    <property type="entry name" value="THIAMINE-BINDING PERIPLASMIC PROTEIN-RELATED"/>
    <property type="match status" value="1"/>
</dbReference>
<dbReference type="Proteomes" id="UP000001551">
    <property type="component" value="Chromosome"/>
</dbReference>
<dbReference type="RefSeq" id="WP_013485958.1">
    <property type="nucleotide sequence ID" value="NC_014828.1"/>
</dbReference>
<dbReference type="AlphaFoldDB" id="E6U3L0"/>
<organism evidence="2 3">
    <name type="scientific">Ethanoligenens harbinense (strain DSM 18485 / JCM 12961 / CGMCC 1.5033 / YUAN-3)</name>
    <dbReference type="NCBI Taxonomy" id="663278"/>
    <lineage>
        <taxon>Bacteria</taxon>
        <taxon>Bacillati</taxon>
        <taxon>Bacillota</taxon>
        <taxon>Clostridia</taxon>
        <taxon>Eubacteriales</taxon>
        <taxon>Oscillospiraceae</taxon>
        <taxon>Ethanoligenens</taxon>
    </lineage>
</organism>